<dbReference type="InterPro" id="IPR017714">
    <property type="entry name" value="MethylthioRu-1-P_deHdtase_MtnB"/>
</dbReference>
<keyword evidence="1 6" id="KW-0028">Amino-acid biosynthesis</keyword>
<sequence length="209" mass="23091">MNNTAQLHQLNPNAIALCTVGRWIASRHWVPASSGSFSIRSTQHSALITGPGKDKSELSPQDLIALNWQEDSSTAAITLAETALHARLYQLDPHIKAILHTHSVPATVFSRLVSDDSYQFSGYALQKAINSHSSQAIPCTLAVFDNTDDSAALAAQVSQRWQQQPLSWGLLVRGQGLYVWGHSLDDAKRHLDAWQFLITSELERLKLSR</sequence>
<evidence type="ECO:0000256" key="5">
    <source>
        <dbReference type="ARBA" id="ARBA00023239"/>
    </source>
</evidence>
<evidence type="ECO:0000256" key="2">
    <source>
        <dbReference type="ARBA" id="ARBA00022723"/>
    </source>
</evidence>
<dbReference type="PANTHER" id="PTHR22789">
    <property type="entry name" value="FUCULOSE PHOSPHATE ALDOLASE"/>
    <property type="match status" value="1"/>
</dbReference>
<dbReference type="InterPro" id="IPR036409">
    <property type="entry name" value="Aldolase_II/adducin_N_sf"/>
</dbReference>
<keyword evidence="3 6" id="KW-0862">Zinc</keyword>
<dbReference type="SUPFAM" id="SSF53639">
    <property type="entry name" value="AraD/HMP-PK domain-like"/>
    <property type="match status" value="1"/>
</dbReference>
<dbReference type="Pfam" id="PF00596">
    <property type="entry name" value="Aldolase_II"/>
    <property type="match status" value="1"/>
</dbReference>
<dbReference type="GO" id="GO:0046570">
    <property type="term" value="F:methylthioribulose 1-phosphate dehydratase activity"/>
    <property type="evidence" value="ECO:0007669"/>
    <property type="project" value="UniProtKB-UniRule"/>
</dbReference>
<dbReference type="GO" id="GO:0019323">
    <property type="term" value="P:pentose catabolic process"/>
    <property type="evidence" value="ECO:0007669"/>
    <property type="project" value="TreeGrafter"/>
</dbReference>
<comment type="catalytic activity">
    <reaction evidence="6">
        <text>5-(methylsulfanyl)-D-ribulose 1-phosphate = 5-methylsulfanyl-2,3-dioxopentyl phosphate + H2O</text>
        <dbReference type="Rhea" id="RHEA:15549"/>
        <dbReference type="ChEBI" id="CHEBI:15377"/>
        <dbReference type="ChEBI" id="CHEBI:58548"/>
        <dbReference type="ChEBI" id="CHEBI:58828"/>
        <dbReference type="EC" id="4.2.1.109"/>
    </reaction>
</comment>
<protein>
    <recommendedName>
        <fullName evidence="6">Methylthioribulose-1-phosphate dehydratase</fullName>
        <shortName evidence="6">MTRu-1-P dehydratase</shortName>
        <ecNumber evidence="6">4.2.1.109</ecNumber>
    </recommendedName>
</protein>
<accession>A0A486XUZ5</accession>
<name>A0A486XUZ5_9GAMM</name>
<feature type="domain" description="Class II aldolase/adducin N-terminal" evidence="7">
    <location>
        <begin position="15"/>
        <end position="202"/>
    </location>
</feature>
<evidence type="ECO:0000259" key="7">
    <source>
        <dbReference type="SMART" id="SM01007"/>
    </source>
</evidence>
<comment type="cofactor">
    <cofactor evidence="6">
        <name>Zn(2+)</name>
        <dbReference type="ChEBI" id="CHEBI:29105"/>
    </cofactor>
    <text evidence="6">Binds 1 zinc ion per subunit.</text>
</comment>
<organism evidence="8">
    <name type="scientific">Rheinheimera sp. BAL341</name>
    <dbReference type="NCBI Taxonomy" id="1708203"/>
    <lineage>
        <taxon>Bacteria</taxon>
        <taxon>Pseudomonadati</taxon>
        <taxon>Pseudomonadota</taxon>
        <taxon>Gammaproteobacteria</taxon>
        <taxon>Chromatiales</taxon>
        <taxon>Chromatiaceae</taxon>
        <taxon>Rheinheimera</taxon>
    </lineage>
</organism>
<dbReference type="InterPro" id="IPR001303">
    <property type="entry name" value="Aldolase_II/adducin_N"/>
</dbReference>
<dbReference type="SMART" id="SM01007">
    <property type="entry name" value="Aldolase_II"/>
    <property type="match status" value="1"/>
</dbReference>
<feature type="binding site" evidence="6">
    <location>
        <position position="100"/>
    </location>
    <ligand>
        <name>Zn(2+)</name>
        <dbReference type="ChEBI" id="CHEBI:29105"/>
    </ligand>
</feature>
<evidence type="ECO:0000256" key="6">
    <source>
        <dbReference type="HAMAP-Rule" id="MF_01677"/>
    </source>
</evidence>
<dbReference type="GO" id="GO:0008270">
    <property type="term" value="F:zinc ion binding"/>
    <property type="evidence" value="ECO:0007669"/>
    <property type="project" value="UniProtKB-UniRule"/>
</dbReference>
<evidence type="ECO:0000256" key="3">
    <source>
        <dbReference type="ARBA" id="ARBA00022833"/>
    </source>
</evidence>
<proteinExistence type="inferred from homology"/>
<dbReference type="EMBL" id="CAAJGR010000006">
    <property type="protein sequence ID" value="VHO05721.1"/>
    <property type="molecule type" value="Genomic_DNA"/>
</dbReference>
<dbReference type="GO" id="GO:0016832">
    <property type="term" value="F:aldehyde-lyase activity"/>
    <property type="evidence" value="ECO:0007669"/>
    <property type="project" value="TreeGrafter"/>
</dbReference>
<evidence type="ECO:0000256" key="1">
    <source>
        <dbReference type="ARBA" id="ARBA00022605"/>
    </source>
</evidence>
<comment type="similarity">
    <text evidence="6">Belongs to the aldolase class II family. MtnB subfamily.</text>
</comment>
<comment type="function">
    <text evidence="6">Catalyzes the dehydration of methylthioribulose-1-phosphate (MTRu-1-P) into 2,3-diketo-5-methylthiopentyl-1-phosphate (DK-MTP-1-P).</text>
</comment>
<dbReference type="Gene3D" id="3.40.225.10">
    <property type="entry name" value="Class II aldolase/adducin N-terminal domain"/>
    <property type="match status" value="1"/>
</dbReference>
<dbReference type="NCBIfam" id="TIGR03328">
    <property type="entry name" value="salvage_mtnB"/>
    <property type="match status" value="1"/>
</dbReference>
<feature type="binding site" evidence="6">
    <location>
        <position position="102"/>
    </location>
    <ligand>
        <name>Zn(2+)</name>
        <dbReference type="ChEBI" id="CHEBI:29105"/>
    </ligand>
</feature>
<reference evidence="8" key="1">
    <citation type="submission" date="2019-04" db="EMBL/GenBank/DDBJ databases">
        <authorList>
            <person name="Brambilla D."/>
        </authorList>
    </citation>
    <scope>NUCLEOTIDE SEQUENCE</scope>
    <source>
        <strain evidence="8">BAL1</strain>
    </source>
</reference>
<dbReference type="AlphaFoldDB" id="A0A486XUZ5"/>
<dbReference type="PANTHER" id="PTHR22789:SF0">
    <property type="entry name" value="3-OXO-TETRONATE 4-PHOSPHATE DECARBOXYLASE-RELATED"/>
    <property type="match status" value="1"/>
</dbReference>
<gene>
    <name evidence="6" type="primary">mtnB</name>
    <name evidence="8" type="ORF">BAL341_2807</name>
</gene>
<keyword evidence="5 6" id="KW-0456">Lyase</keyword>
<dbReference type="UniPathway" id="UPA00904">
    <property type="reaction ID" value="UER00875"/>
</dbReference>
<dbReference type="HAMAP" id="MF_01677">
    <property type="entry name" value="Salvage_MtnB"/>
    <property type="match status" value="1"/>
</dbReference>
<dbReference type="GO" id="GO:0005829">
    <property type="term" value="C:cytosol"/>
    <property type="evidence" value="ECO:0007669"/>
    <property type="project" value="TreeGrafter"/>
</dbReference>
<comment type="pathway">
    <text evidence="6">Amino-acid biosynthesis; L-methionine biosynthesis via salvage pathway; L-methionine from S-methyl-5-thio-alpha-D-ribose 1-phosphate: step 2/6.</text>
</comment>
<dbReference type="EC" id="4.2.1.109" evidence="6"/>
<dbReference type="InterPro" id="IPR050197">
    <property type="entry name" value="Aldolase_class_II_sugar_metab"/>
</dbReference>
<evidence type="ECO:0000256" key="4">
    <source>
        <dbReference type="ARBA" id="ARBA00023167"/>
    </source>
</evidence>
<dbReference type="GO" id="GO:0019509">
    <property type="term" value="P:L-methionine salvage from methylthioadenosine"/>
    <property type="evidence" value="ECO:0007669"/>
    <property type="project" value="UniProtKB-UniRule"/>
</dbReference>
<keyword evidence="2 6" id="KW-0479">Metal-binding</keyword>
<keyword evidence="4 6" id="KW-0486">Methionine biosynthesis</keyword>
<evidence type="ECO:0000313" key="8">
    <source>
        <dbReference type="EMBL" id="VHO05721.1"/>
    </source>
</evidence>